<protein>
    <submittedName>
        <fullName evidence="2">ATP-grasp ribosomal peptide maturase</fullName>
    </submittedName>
</protein>
<dbReference type="InterPro" id="IPR048936">
    <property type="entry name" value="MvdD-like_ATPgrasp"/>
</dbReference>
<dbReference type="NCBIfam" id="TIGR04187">
    <property type="entry name" value="GRASP_SAV_5884"/>
    <property type="match status" value="1"/>
</dbReference>
<sequence length="317" mass="34343">MTVLVLTRQLDPVADLVVHELNSRGTSLVRVDPGSLPASSLFTARLDGATGWTGEWRGQHRDLNLEEVTAVYWRRPSPHEMPIGMPPDVERWAQAEAKAGFGGVLSALSCTWVNHPHANAAATSGPRALAEAARCGLRVPRTMVTNDPCAARGFVASLLGGVAAYKAIGGGGPTTHEGTSYASWTSKVRAAEITDGVAATAHHFSEWIDKAYEVRLTVVTDQMFAAEIHTHSAAAREDFRRDYDACTYKVCEVPETVAHGVRALMGSFELRYAAMDFLVSYDGAWHLCDVNPNGQYGWIDELRAPITRAIADVLESP</sequence>
<reference evidence="2 3" key="1">
    <citation type="submission" date="2023-05" db="EMBL/GenBank/DDBJ databases">
        <title>Streptantibioticus silvisoli sp. nov., acidotolerant actinomycetes 1 from pine litter.</title>
        <authorList>
            <person name="Swiecimska M."/>
            <person name="Golinska P."/>
            <person name="Sangal V."/>
            <person name="Wachnowicz B."/>
            <person name="Goodfellow M."/>
        </authorList>
    </citation>
    <scope>NUCLEOTIDE SEQUENCE [LARGE SCALE GENOMIC DNA]</scope>
    <source>
        <strain evidence="2 3">DSM 42109</strain>
    </source>
</reference>
<accession>A0ABT6ZR07</accession>
<evidence type="ECO:0000313" key="3">
    <source>
        <dbReference type="Proteomes" id="UP001214441"/>
    </source>
</evidence>
<dbReference type="PANTHER" id="PTHR21621:SF0">
    <property type="entry name" value="BETA-CITRYLGLUTAMATE SYNTHASE B-RELATED"/>
    <property type="match status" value="1"/>
</dbReference>
<name>A0ABT6ZR07_9ACTN</name>
<dbReference type="PANTHER" id="PTHR21621">
    <property type="entry name" value="RIBOSOMAL PROTEIN S6 MODIFICATION PROTEIN"/>
    <property type="match status" value="1"/>
</dbReference>
<dbReference type="RefSeq" id="WP_274039060.1">
    <property type="nucleotide sequence ID" value="NZ_JANCPR020000004.1"/>
</dbReference>
<dbReference type="Proteomes" id="UP001214441">
    <property type="component" value="Unassembled WGS sequence"/>
</dbReference>
<comment type="caution">
    <text evidence="2">The sequence shown here is derived from an EMBL/GenBank/DDBJ whole genome shotgun (WGS) entry which is preliminary data.</text>
</comment>
<dbReference type="InterPro" id="IPR026449">
    <property type="entry name" value="GRASP_SAV_5884"/>
</dbReference>
<dbReference type="EMBL" id="JANCPR020000004">
    <property type="protein sequence ID" value="MDJ1131229.1"/>
    <property type="molecule type" value="Genomic_DNA"/>
</dbReference>
<evidence type="ECO:0000313" key="2">
    <source>
        <dbReference type="EMBL" id="MDJ1131229.1"/>
    </source>
</evidence>
<evidence type="ECO:0000259" key="1">
    <source>
        <dbReference type="Pfam" id="PF21068"/>
    </source>
</evidence>
<gene>
    <name evidence="2" type="primary">tgmB</name>
    <name evidence="2" type="ORF">NMN56_004490</name>
</gene>
<proteinExistence type="predicted"/>
<feature type="domain" description="MvdD-like pre-ATP grasp" evidence="1">
    <location>
        <begin position="2"/>
        <end position="117"/>
    </location>
</feature>
<dbReference type="SUPFAM" id="SSF56059">
    <property type="entry name" value="Glutathione synthetase ATP-binding domain-like"/>
    <property type="match status" value="1"/>
</dbReference>
<dbReference type="Gene3D" id="3.30.470.20">
    <property type="entry name" value="ATP-grasp fold, B domain"/>
    <property type="match status" value="1"/>
</dbReference>
<organism evidence="2 3">
    <name type="scientific">Streptomyces iconiensis</name>
    <dbReference type="NCBI Taxonomy" id="1384038"/>
    <lineage>
        <taxon>Bacteria</taxon>
        <taxon>Bacillati</taxon>
        <taxon>Actinomycetota</taxon>
        <taxon>Actinomycetes</taxon>
        <taxon>Kitasatosporales</taxon>
        <taxon>Streptomycetaceae</taxon>
        <taxon>Streptomyces</taxon>
    </lineage>
</organism>
<keyword evidence="3" id="KW-1185">Reference proteome</keyword>
<dbReference type="Pfam" id="PF21068">
    <property type="entry name" value="ATPgraspMvdD"/>
    <property type="match status" value="1"/>
</dbReference>